<dbReference type="EMBL" id="FRAM01000001">
    <property type="protein sequence ID" value="SHK14114.1"/>
    <property type="molecule type" value="Genomic_DNA"/>
</dbReference>
<evidence type="ECO:0000313" key="2">
    <source>
        <dbReference type="EMBL" id="SHK14114.1"/>
    </source>
</evidence>
<dbReference type="InterPro" id="IPR039143">
    <property type="entry name" value="GNPNAT1-like"/>
</dbReference>
<dbReference type="CDD" id="cd04301">
    <property type="entry name" value="NAT_SF"/>
    <property type="match status" value="1"/>
</dbReference>
<keyword evidence="3" id="KW-1185">Reference proteome</keyword>
<dbReference type="AlphaFoldDB" id="A0A1M6Q1N4"/>
<dbReference type="Proteomes" id="UP000184498">
    <property type="component" value="Unassembled WGS sequence"/>
</dbReference>
<keyword evidence="2" id="KW-0808">Transferase</keyword>
<dbReference type="InterPro" id="IPR000182">
    <property type="entry name" value="GNAT_dom"/>
</dbReference>
<feature type="domain" description="N-acetyltransferase" evidence="1">
    <location>
        <begin position="1"/>
        <end position="148"/>
    </location>
</feature>
<dbReference type="GO" id="GO:0008080">
    <property type="term" value="F:N-acetyltransferase activity"/>
    <property type="evidence" value="ECO:0007669"/>
    <property type="project" value="TreeGrafter"/>
</dbReference>
<dbReference type="RefSeq" id="WP_072997088.1">
    <property type="nucleotide sequence ID" value="NZ_FRAM01000001.1"/>
</dbReference>
<dbReference type="InterPro" id="IPR016181">
    <property type="entry name" value="Acyl_CoA_acyltransferase"/>
</dbReference>
<evidence type="ECO:0000313" key="3">
    <source>
        <dbReference type="Proteomes" id="UP000184498"/>
    </source>
</evidence>
<dbReference type="PROSITE" id="PS51186">
    <property type="entry name" value="GNAT"/>
    <property type="match status" value="1"/>
</dbReference>
<dbReference type="Gene3D" id="3.40.630.30">
    <property type="match status" value="1"/>
</dbReference>
<dbReference type="Pfam" id="PF13673">
    <property type="entry name" value="Acetyltransf_10"/>
    <property type="match status" value="1"/>
</dbReference>
<dbReference type="PANTHER" id="PTHR13355">
    <property type="entry name" value="GLUCOSAMINE 6-PHOSPHATE N-ACETYLTRANSFERASE"/>
    <property type="match status" value="1"/>
</dbReference>
<accession>A0A1M6Q1N4</accession>
<dbReference type="SUPFAM" id="SSF55729">
    <property type="entry name" value="Acyl-CoA N-acyltransferases (Nat)"/>
    <property type="match status" value="1"/>
</dbReference>
<reference evidence="3" key="1">
    <citation type="submission" date="2016-11" db="EMBL/GenBank/DDBJ databases">
        <authorList>
            <person name="Varghese N."/>
            <person name="Submissions S."/>
        </authorList>
    </citation>
    <scope>NUCLEOTIDE SEQUENCE [LARGE SCALE GENOMIC DNA]</scope>
    <source>
        <strain evidence="3">DSM 18016</strain>
    </source>
</reference>
<dbReference type="PANTHER" id="PTHR13355:SF15">
    <property type="entry name" value="GCN5-RELATED N-ACETYLTRANSFERASE 3, CHLOROPLASTIC"/>
    <property type="match status" value="1"/>
</dbReference>
<proteinExistence type="predicted"/>
<organism evidence="2 3">
    <name type="scientific">Epilithonimonas mollis</name>
    <dbReference type="NCBI Taxonomy" id="216903"/>
    <lineage>
        <taxon>Bacteria</taxon>
        <taxon>Pseudomonadati</taxon>
        <taxon>Bacteroidota</taxon>
        <taxon>Flavobacteriia</taxon>
        <taxon>Flavobacteriales</taxon>
        <taxon>Weeksellaceae</taxon>
        <taxon>Chryseobacterium group</taxon>
        <taxon>Epilithonimonas</taxon>
    </lineage>
</organism>
<name>A0A1M6Q1N4_9FLAO</name>
<dbReference type="OrthoDB" id="9789605at2"/>
<sequence length="150" mass="17499">MQIEKAQIDDHIILSKITYLGKAFWGYDKELLDKWKEDLTITPDYIIKNNVFKLISDGKIIGYYSFLKLENNILKLDFLFILPEYIGSGIGKLLMTDFIDKAKNLNIEKIILDADPNAEKFYSKFGFQTYNKLESSVKNRFLAQMQLILN</sequence>
<evidence type="ECO:0000259" key="1">
    <source>
        <dbReference type="PROSITE" id="PS51186"/>
    </source>
</evidence>
<dbReference type="STRING" id="216903.SAMN05444371_1464"/>
<protein>
    <submittedName>
        <fullName evidence="2">Acetyltransferase (GNAT) domain-containing protein</fullName>
    </submittedName>
</protein>
<gene>
    <name evidence="2" type="ORF">SAMN05444371_1464</name>
</gene>